<keyword evidence="3" id="KW-0832">Ubl conjugation</keyword>
<dbReference type="GO" id="GO:2000022">
    <property type="term" value="P:regulation of jasmonic acid mediated signaling pathway"/>
    <property type="evidence" value="ECO:0007669"/>
    <property type="project" value="UniProtKB-UniRule"/>
</dbReference>
<dbReference type="PANTHER" id="PTHR33077">
    <property type="entry name" value="PROTEIN TIFY 4A-RELATED-RELATED"/>
    <property type="match status" value="1"/>
</dbReference>
<accession>A0AAQ3SQR1</accession>
<evidence type="ECO:0000313" key="7">
    <source>
        <dbReference type="EMBL" id="WVZ58774.1"/>
    </source>
</evidence>
<proteinExistence type="inferred from homology"/>
<evidence type="ECO:0000259" key="6">
    <source>
        <dbReference type="PROSITE" id="PS51320"/>
    </source>
</evidence>
<comment type="similarity">
    <text evidence="1 4">Belongs to the TIFY/JAZ family.</text>
</comment>
<dbReference type="GO" id="GO:0005634">
    <property type="term" value="C:nucleus"/>
    <property type="evidence" value="ECO:0007669"/>
    <property type="project" value="UniProtKB-SubCell"/>
</dbReference>
<dbReference type="PROSITE" id="PS51320">
    <property type="entry name" value="TIFY"/>
    <property type="match status" value="1"/>
</dbReference>
<gene>
    <name evidence="7" type="ORF">U9M48_009005</name>
</gene>
<comment type="subcellular location">
    <subcellularLocation>
        <location evidence="4">Nucleus</location>
    </subcellularLocation>
</comment>
<dbReference type="InterPro" id="IPR010399">
    <property type="entry name" value="Tify_dom"/>
</dbReference>
<dbReference type="Pfam" id="PF09425">
    <property type="entry name" value="Jas_motif"/>
    <property type="match status" value="1"/>
</dbReference>
<comment type="function">
    <text evidence="4">Repressor of jasmonate responses.</text>
</comment>
<dbReference type="GO" id="GO:0009611">
    <property type="term" value="P:response to wounding"/>
    <property type="evidence" value="ECO:0007669"/>
    <property type="project" value="UniProtKB-UniRule"/>
</dbReference>
<dbReference type="Pfam" id="PF06200">
    <property type="entry name" value="tify"/>
    <property type="match status" value="1"/>
</dbReference>
<dbReference type="InterPro" id="IPR040390">
    <property type="entry name" value="TIFY/JAZ"/>
</dbReference>
<organism evidence="7 8">
    <name type="scientific">Paspalum notatum var. saurae</name>
    <dbReference type="NCBI Taxonomy" id="547442"/>
    <lineage>
        <taxon>Eukaryota</taxon>
        <taxon>Viridiplantae</taxon>
        <taxon>Streptophyta</taxon>
        <taxon>Embryophyta</taxon>
        <taxon>Tracheophyta</taxon>
        <taxon>Spermatophyta</taxon>
        <taxon>Magnoliopsida</taxon>
        <taxon>Liliopsida</taxon>
        <taxon>Poales</taxon>
        <taxon>Poaceae</taxon>
        <taxon>PACMAD clade</taxon>
        <taxon>Panicoideae</taxon>
        <taxon>Andropogonodae</taxon>
        <taxon>Paspaleae</taxon>
        <taxon>Paspalinae</taxon>
        <taxon>Paspalum</taxon>
    </lineage>
</organism>
<keyword evidence="4" id="KW-0539">Nucleus</keyword>
<dbReference type="SMART" id="SM00979">
    <property type="entry name" value="TIFY"/>
    <property type="match status" value="1"/>
</dbReference>
<evidence type="ECO:0000256" key="1">
    <source>
        <dbReference type="ARBA" id="ARBA00008614"/>
    </source>
</evidence>
<reference evidence="7 8" key="1">
    <citation type="submission" date="2024-02" db="EMBL/GenBank/DDBJ databases">
        <title>High-quality chromosome-scale genome assembly of Pensacola bahiagrass (Paspalum notatum Flugge var. saurae).</title>
        <authorList>
            <person name="Vega J.M."/>
            <person name="Podio M."/>
            <person name="Orjuela J."/>
            <person name="Siena L.A."/>
            <person name="Pessino S.C."/>
            <person name="Combes M.C."/>
            <person name="Mariac C."/>
            <person name="Albertini E."/>
            <person name="Pupilli F."/>
            <person name="Ortiz J.P.A."/>
            <person name="Leblanc O."/>
        </authorList>
    </citation>
    <scope>NUCLEOTIDE SEQUENCE [LARGE SCALE GENOMIC DNA]</scope>
    <source>
        <strain evidence="7">R1</strain>
        <tissue evidence="7">Leaf</tissue>
    </source>
</reference>
<protein>
    <recommendedName>
        <fullName evidence="4">Protein TIFY</fullName>
    </recommendedName>
    <alternativeName>
        <fullName evidence="4">Jasmonate ZIM domain-containing protein</fullName>
    </alternativeName>
</protein>
<evidence type="ECO:0000256" key="3">
    <source>
        <dbReference type="ARBA" id="ARBA00022843"/>
    </source>
</evidence>
<dbReference type="Proteomes" id="UP001341281">
    <property type="component" value="Chromosome 02"/>
</dbReference>
<evidence type="ECO:0000313" key="8">
    <source>
        <dbReference type="Proteomes" id="UP001341281"/>
    </source>
</evidence>
<dbReference type="PANTHER" id="PTHR33077:SF52">
    <property type="entry name" value="PROTEIN TIFY 11D"/>
    <property type="match status" value="1"/>
</dbReference>
<comment type="domain">
    <text evidence="4">The jas domain is required for interaction with COI1.</text>
</comment>
<keyword evidence="2 4" id="KW-1184">Jasmonic acid signaling pathway</keyword>
<sequence length="198" mass="21581">MEKMSDPGNNRFAVTCAHLRKYIRERQQRVQMGDIVGAFMMPGPQLPAATTEVTAGGGDRTMPLFPVRIAKPSQQVEAKEALTIFYQGQVLAFRNIPADRAEELMQMAAAMVAVQPLEEAGVVAVPETPMAIRGPSAGLDLPPIARKVSLLRFLEKRKRRISGTDDDADHDDGGQPAKNEAACGEALEEVLDASWLRL</sequence>
<evidence type="ECO:0000256" key="5">
    <source>
        <dbReference type="SAM" id="MobiDB-lite"/>
    </source>
</evidence>
<keyword evidence="8" id="KW-1185">Reference proteome</keyword>
<feature type="region of interest" description="Disordered" evidence="5">
    <location>
        <begin position="162"/>
        <end position="182"/>
    </location>
</feature>
<dbReference type="AlphaFoldDB" id="A0AAQ3SQR1"/>
<name>A0AAQ3SQR1_PASNO</name>
<dbReference type="InterPro" id="IPR018467">
    <property type="entry name" value="CCT_CS"/>
</dbReference>
<evidence type="ECO:0000256" key="4">
    <source>
        <dbReference type="RuleBase" id="RU369065"/>
    </source>
</evidence>
<dbReference type="GO" id="GO:0031347">
    <property type="term" value="P:regulation of defense response"/>
    <property type="evidence" value="ECO:0007669"/>
    <property type="project" value="UniProtKB-UniRule"/>
</dbReference>
<dbReference type="EMBL" id="CP144746">
    <property type="protein sequence ID" value="WVZ58774.1"/>
    <property type="molecule type" value="Genomic_DNA"/>
</dbReference>
<feature type="domain" description="Tify" evidence="6">
    <location>
        <begin position="75"/>
        <end position="110"/>
    </location>
</feature>
<evidence type="ECO:0000256" key="2">
    <source>
        <dbReference type="ARBA" id="ARBA00022819"/>
    </source>
</evidence>